<evidence type="ECO:0000313" key="3">
    <source>
        <dbReference type="Proteomes" id="UP000765509"/>
    </source>
</evidence>
<protein>
    <submittedName>
        <fullName evidence="2">Uncharacterized protein</fullName>
    </submittedName>
</protein>
<proteinExistence type="predicted"/>
<keyword evidence="3" id="KW-1185">Reference proteome</keyword>
<dbReference type="Proteomes" id="UP000765509">
    <property type="component" value="Unassembled WGS sequence"/>
</dbReference>
<feature type="region of interest" description="Disordered" evidence="1">
    <location>
        <begin position="141"/>
        <end position="182"/>
    </location>
</feature>
<reference evidence="2" key="1">
    <citation type="submission" date="2021-03" db="EMBL/GenBank/DDBJ databases">
        <title>Draft genome sequence of rust myrtle Austropuccinia psidii MF-1, a brazilian biotype.</title>
        <authorList>
            <person name="Quecine M.C."/>
            <person name="Pachon D.M.R."/>
            <person name="Bonatelli M.L."/>
            <person name="Correr F.H."/>
            <person name="Franceschini L.M."/>
            <person name="Leite T.F."/>
            <person name="Margarido G.R.A."/>
            <person name="Almeida C.A."/>
            <person name="Ferrarezi J.A."/>
            <person name="Labate C.A."/>
        </authorList>
    </citation>
    <scope>NUCLEOTIDE SEQUENCE</scope>
    <source>
        <strain evidence="2">MF-1</strain>
    </source>
</reference>
<feature type="compositionally biased region" description="Polar residues" evidence="1">
    <location>
        <begin position="1"/>
        <end position="13"/>
    </location>
</feature>
<dbReference type="EMBL" id="AVOT02001780">
    <property type="protein sequence ID" value="MBW0468129.1"/>
    <property type="molecule type" value="Genomic_DNA"/>
</dbReference>
<feature type="compositionally biased region" description="Polar residues" evidence="1">
    <location>
        <begin position="37"/>
        <end position="50"/>
    </location>
</feature>
<feature type="compositionally biased region" description="Basic and acidic residues" evidence="1">
    <location>
        <begin position="141"/>
        <end position="158"/>
    </location>
</feature>
<dbReference type="AlphaFoldDB" id="A0A9Q3GIA6"/>
<gene>
    <name evidence="2" type="ORF">O181_007844</name>
</gene>
<comment type="caution">
    <text evidence="2">The sequence shown here is derived from an EMBL/GenBank/DDBJ whole genome shotgun (WGS) entry which is preliminary data.</text>
</comment>
<feature type="region of interest" description="Disordered" evidence="1">
    <location>
        <begin position="1"/>
        <end position="74"/>
    </location>
</feature>
<sequence>MATRIGSQYSIQSDGAELRSKINPSKGKRKGKIPSGPESTQGSSISQTQVPEMPIVSEPELELSMSNPKKYKPQSSFSYRHIHEPVQAVLHGVQVQILGNVATNPPRSDELLENSQKVPQTGVNSDIIQWMVSTIIQNSNKKAEDWHNKKREASKEEASVASTSKTQASQPPQEGKKNWREQCSPIYRIPRIQNDAMDNIFKIATTLMEFKEKKEQRMRQPHFPKK</sequence>
<evidence type="ECO:0000313" key="2">
    <source>
        <dbReference type="EMBL" id="MBW0468129.1"/>
    </source>
</evidence>
<name>A0A9Q3GIA6_9BASI</name>
<accession>A0A9Q3GIA6</accession>
<organism evidence="2 3">
    <name type="scientific">Austropuccinia psidii MF-1</name>
    <dbReference type="NCBI Taxonomy" id="1389203"/>
    <lineage>
        <taxon>Eukaryota</taxon>
        <taxon>Fungi</taxon>
        <taxon>Dikarya</taxon>
        <taxon>Basidiomycota</taxon>
        <taxon>Pucciniomycotina</taxon>
        <taxon>Pucciniomycetes</taxon>
        <taxon>Pucciniales</taxon>
        <taxon>Sphaerophragmiaceae</taxon>
        <taxon>Austropuccinia</taxon>
    </lineage>
</organism>
<feature type="compositionally biased region" description="Polar residues" evidence="1">
    <location>
        <begin position="160"/>
        <end position="172"/>
    </location>
</feature>
<evidence type="ECO:0000256" key="1">
    <source>
        <dbReference type="SAM" id="MobiDB-lite"/>
    </source>
</evidence>